<dbReference type="Proteomes" id="UP000282211">
    <property type="component" value="Unassembled WGS sequence"/>
</dbReference>
<evidence type="ECO:0000256" key="3">
    <source>
        <dbReference type="RuleBase" id="RU003457"/>
    </source>
</evidence>
<evidence type="ECO:0000259" key="4">
    <source>
        <dbReference type="Pfam" id="PF02678"/>
    </source>
</evidence>
<reference evidence="6 7" key="1">
    <citation type="submission" date="2018-10" db="EMBL/GenBank/DDBJ databases">
        <title>Genomic Encyclopedia of Type Strains, Phase IV (KMG-IV): sequencing the most valuable type-strain genomes for metagenomic binning, comparative biology and taxonomic classification.</title>
        <authorList>
            <person name="Goeker M."/>
        </authorList>
    </citation>
    <scope>NUCLEOTIDE SEQUENCE [LARGE SCALE GENOMIC DNA]</scope>
    <source>
        <strain evidence="6 7">DSM 22008</strain>
    </source>
</reference>
<evidence type="ECO:0000313" key="7">
    <source>
        <dbReference type="Proteomes" id="UP000282211"/>
    </source>
</evidence>
<protein>
    <recommendedName>
        <fullName evidence="8">Pirin family protein</fullName>
    </recommendedName>
</protein>
<comment type="cofactor">
    <cofactor evidence="2">
        <name>Fe cation</name>
        <dbReference type="ChEBI" id="CHEBI:24875"/>
    </cofactor>
    <text evidence="2">Binds 1 Fe cation per subunit.</text>
</comment>
<evidence type="ECO:0008006" key="8">
    <source>
        <dbReference type="Google" id="ProtNLM"/>
    </source>
</evidence>
<feature type="binding site" evidence="2">
    <location>
        <position position="60"/>
    </location>
    <ligand>
        <name>Fe cation</name>
        <dbReference type="ChEBI" id="CHEBI:24875"/>
    </ligand>
</feature>
<dbReference type="InterPro" id="IPR008778">
    <property type="entry name" value="Pirin_C_dom"/>
</dbReference>
<organism evidence="6 7">
    <name type="scientific">Litorimonas taeanensis</name>
    <dbReference type="NCBI Taxonomy" id="568099"/>
    <lineage>
        <taxon>Bacteria</taxon>
        <taxon>Pseudomonadati</taxon>
        <taxon>Pseudomonadota</taxon>
        <taxon>Alphaproteobacteria</taxon>
        <taxon>Maricaulales</taxon>
        <taxon>Robiginitomaculaceae</taxon>
    </lineage>
</organism>
<dbReference type="PANTHER" id="PTHR13903">
    <property type="entry name" value="PIRIN-RELATED"/>
    <property type="match status" value="1"/>
</dbReference>
<feature type="binding site" evidence="2">
    <location>
        <position position="104"/>
    </location>
    <ligand>
        <name>Fe cation</name>
        <dbReference type="ChEBI" id="CHEBI:24875"/>
    </ligand>
</feature>
<feature type="binding site" evidence="2">
    <location>
        <position position="62"/>
    </location>
    <ligand>
        <name>Fe cation</name>
        <dbReference type="ChEBI" id="CHEBI:24875"/>
    </ligand>
</feature>
<dbReference type="Pfam" id="PF02678">
    <property type="entry name" value="Pirin"/>
    <property type="match status" value="1"/>
</dbReference>
<dbReference type="InterPro" id="IPR011051">
    <property type="entry name" value="RmlC_Cupin_sf"/>
</dbReference>
<evidence type="ECO:0000259" key="5">
    <source>
        <dbReference type="Pfam" id="PF05726"/>
    </source>
</evidence>
<evidence type="ECO:0000256" key="2">
    <source>
        <dbReference type="PIRSR" id="PIRSR006232-1"/>
    </source>
</evidence>
<evidence type="ECO:0000256" key="1">
    <source>
        <dbReference type="ARBA" id="ARBA00008416"/>
    </source>
</evidence>
<dbReference type="InterPro" id="IPR014710">
    <property type="entry name" value="RmlC-like_jellyroll"/>
</dbReference>
<accession>A0A420WJW0</accession>
<keyword evidence="7" id="KW-1185">Reference proteome</keyword>
<dbReference type="PANTHER" id="PTHR13903:SF8">
    <property type="entry name" value="PIRIN"/>
    <property type="match status" value="1"/>
</dbReference>
<feature type="binding site" evidence="2">
    <location>
        <position position="106"/>
    </location>
    <ligand>
        <name>Fe cation</name>
        <dbReference type="ChEBI" id="CHEBI:24875"/>
    </ligand>
</feature>
<keyword evidence="2" id="KW-0479">Metal-binding</keyword>
<dbReference type="CDD" id="cd02909">
    <property type="entry name" value="cupin_pirin_N"/>
    <property type="match status" value="1"/>
</dbReference>
<feature type="domain" description="Pirin N-terminal" evidence="4">
    <location>
        <begin position="21"/>
        <end position="125"/>
    </location>
</feature>
<gene>
    <name evidence="6" type="ORF">DES40_0626</name>
</gene>
<dbReference type="PIRSF" id="PIRSF006232">
    <property type="entry name" value="Pirin"/>
    <property type="match status" value="1"/>
</dbReference>
<dbReference type="AlphaFoldDB" id="A0A420WJW0"/>
<dbReference type="EMBL" id="RBII01000001">
    <property type="protein sequence ID" value="RKQ71313.1"/>
    <property type="molecule type" value="Genomic_DNA"/>
</dbReference>
<proteinExistence type="inferred from homology"/>
<sequence length="289" mass="32055">MTSERSILKSINPHVKHLGGFDVRRSIPQIGQRSIGPWVFFDHFGPVDFLPGEGINVRPHPHINLATVSYLFQGEIYHRDSLGNALAIHPGAINLMVAGKGIVHSERTREALKETGYKLHGLQLWHALPKSVEEIDPAFFHTSAEDIPCGHSKGVEYRVMMGEAYGLKSPVKTYSPILYLEAKMSAGSSLELPFADEMGVYVVNGQAEIDGEPSPVYSMSVLSDSAKLISAKSETRLAIIGGAALGKRYMEWNFISSRKDRIEQAKADWLQGRFDKIPNDDEEFIPLPE</sequence>
<dbReference type="OrthoDB" id="9780903at2"/>
<dbReference type="InterPro" id="IPR003829">
    <property type="entry name" value="Pirin_N_dom"/>
</dbReference>
<dbReference type="CDD" id="cd02247">
    <property type="entry name" value="cupin_pirin_C"/>
    <property type="match status" value="1"/>
</dbReference>
<dbReference type="RefSeq" id="WP_121099097.1">
    <property type="nucleotide sequence ID" value="NZ_RBII01000001.1"/>
</dbReference>
<dbReference type="InParanoid" id="A0A420WJW0"/>
<comment type="similarity">
    <text evidence="1 3">Belongs to the pirin family.</text>
</comment>
<keyword evidence="2" id="KW-0408">Iron</keyword>
<dbReference type="SUPFAM" id="SSF51182">
    <property type="entry name" value="RmlC-like cupins"/>
    <property type="match status" value="1"/>
</dbReference>
<feature type="domain" description="Pirin C-terminal" evidence="5">
    <location>
        <begin position="179"/>
        <end position="275"/>
    </location>
</feature>
<comment type="caution">
    <text evidence="6">The sequence shown here is derived from an EMBL/GenBank/DDBJ whole genome shotgun (WGS) entry which is preliminary data.</text>
</comment>
<dbReference type="GO" id="GO:0046872">
    <property type="term" value="F:metal ion binding"/>
    <property type="evidence" value="ECO:0007669"/>
    <property type="project" value="UniProtKB-KW"/>
</dbReference>
<dbReference type="Pfam" id="PF05726">
    <property type="entry name" value="Pirin_C"/>
    <property type="match status" value="1"/>
</dbReference>
<dbReference type="InterPro" id="IPR012093">
    <property type="entry name" value="Pirin"/>
</dbReference>
<dbReference type="Gene3D" id="2.60.120.10">
    <property type="entry name" value="Jelly Rolls"/>
    <property type="match status" value="2"/>
</dbReference>
<evidence type="ECO:0000313" key="6">
    <source>
        <dbReference type="EMBL" id="RKQ71313.1"/>
    </source>
</evidence>
<name>A0A420WJW0_9PROT</name>